<dbReference type="Proteomes" id="UP000500870">
    <property type="component" value="Chromosome 3"/>
</dbReference>
<evidence type="ECO:0000259" key="1">
    <source>
        <dbReference type="Pfam" id="PF13518"/>
    </source>
</evidence>
<dbReference type="Gene3D" id="1.10.10.10">
    <property type="entry name" value="Winged helix-like DNA-binding domain superfamily/Winged helix DNA-binding domain"/>
    <property type="match status" value="1"/>
</dbReference>
<feature type="domain" description="Insertion element IS150 protein InsJ-like helix-turn-helix" evidence="1">
    <location>
        <begin position="19"/>
        <end position="62"/>
    </location>
</feature>
<dbReference type="InterPro" id="IPR055247">
    <property type="entry name" value="InsJ-like_HTH"/>
</dbReference>
<reference evidence="2 3" key="1">
    <citation type="submission" date="2020-04" db="EMBL/GenBank/DDBJ databases">
        <title>FDA dAtabase for Regulatory Grade micrObial Sequences (FDA-ARGOS): Supporting development and validation of Infectious Disease Dx tests.</title>
        <authorList>
            <person name="Sciortino C."/>
            <person name="Tallon L."/>
            <person name="Sadzewicz L."/>
            <person name="Vavikolanu K."/>
            <person name="Mehta A."/>
            <person name="Aluvathingal J."/>
            <person name="Nadendla S."/>
            <person name="Nandy P."/>
            <person name="Geyer C."/>
            <person name="Yan Y."/>
            <person name="Sichtig H."/>
        </authorList>
    </citation>
    <scope>NUCLEOTIDE SEQUENCE [LARGE SCALE GENOMIC DNA]</scope>
    <source>
        <strain evidence="2 3">FDAARGOS_633</strain>
    </source>
</reference>
<protein>
    <submittedName>
        <fullName evidence="2">Helix-turn-helix domain-containing protein</fullName>
    </submittedName>
</protein>
<dbReference type="InterPro" id="IPR036388">
    <property type="entry name" value="WH-like_DNA-bd_sf"/>
</dbReference>
<name>A0A6H0ZTK2_9HYPH</name>
<dbReference type="GO" id="GO:0043565">
    <property type="term" value="F:sequence-specific DNA binding"/>
    <property type="evidence" value="ECO:0007669"/>
    <property type="project" value="InterPro"/>
</dbReference>
<evidence type="ECO:0000313" key="3">
    <source>
        <dbReference type="Proteomes" id="UP000500870"/>
    </source>
</evidence>
<dbReference type="AlphaFoldDB" id="A0A6H0ZTK2"/>
<dbReference type="EMBL" id="CP050899">
    <property type="protein sequence ID" value="QIX23959.1"/>
    <property type="molecule type" value="Genomic_DNA"/>
</dbReference>
<dbReference type="SUPFAM" id="SSF48295">
    <property type="entry name" value="TrpR-like"/>
    <property type="match status" value="1"/>
</dbReference>
<gene>
    <name evidence="2" type="ORF">FOB41_22750</name>
</gene>
<proteinExistence type="predicted"/>
<dbReference type="Pfam" id="PF13518">
    <property type="entry name" value="HTH_28"/>
    <property type="match status" value="1"/>
</dbReference>
<accession>A0A6H0ZTK2</accession>
<organism evidence="2 3">
    <name type="scientific">Agrobacterium pusense</name>
    <dbReference type="NCBI Taxonomy" id="648995"/>
    <lineage>
        <taxon>Bacteria</taxon>
        <taxon>Pseudomonadati</taxon>
        <taxon>Pseudomonadota</taxon>
        <taxon>Alphaproteobacteria</taxon>
        <taxon>Hyphomicrobiales</taxon>
        <taxon>Rhizobiaceae</taxon>
        <taxon>Rhizobium/Agrobacterium group</taxon>
        <taxon>Agrobacterium</taxon>
    </lineage>
</organism>
<dbReference type="InterPro" id="IPR010921">
    <property type="entry name" value="Trp_repressor/repl_initiator"/>
</dbReference>
<evidence type="ECO:0000313" key="2">
    <source>
        <dbReference type="EMBL" id="QIX23959.1"/>
    </source>
</evidence>
<sequence length="63" mass="7182">MTIRISSRLKQAVKATPPLRVLEHAERHGDVSQTCRYFGIGRASFYRWKSAFERYGEAGLANP</sequence>